<evidence type="ECO:0000256" key="5">
    <source>
        <dbReference type="ARBA" id="ARBA00022631"/>
    </source>
</evidence>
<evidence type="ECO:0000256" key="9">
    <source>
        <dbReference type="SAM" id="MobiDB-lite"/>
    </source>
</evidence>
<dbReference type="PANTHER" id="PTHR10395">
    <property type="entry name" value="URICASE AND TRANSTHYRETIN-RELATED"/>
    <property type="match status" value="1"/>
</dbReference>
<dbReference type="InterPro" id="IPR023419">
    <property type="entry name" value="Transthyretin_CS"/>
</dbReference>
<dbReference type="Pfam" id="PF00576">
    <property type="entry name" value="Transthyretin"/>
    <property type="match status" value="1"/>
</dbReference>
<comment type="subunit">
    <text evidence="4 8">Homotetramer.</text>
</comment>
<evidence type="ECO:0000256" key="4">
    <source>
        <dbReference type="ARBA" id="ARBA00011881"/>
    </source>
</evidence>
<dbReference type="SMART" id="SM00095">
    <property type="entry name" value="TR_THY"/>
    <property type="match status" value="1"/>
</dbReference>
<sequence>MGSEAKHDPKTATLSSHVLDTSLGTPGKALSMKLFVQNEDGSYKALSSHKTNSDGRVKGFPTLVAGVYKLVFDTDGYYKAMNTECFYPECSVVFRTKLGEHYHVPLLVSPFGYTTYRGS</sequence>
<evidence type="ECO:0000256" key="6">
    <source>
        <dbReference type="ARBA" id="ARBA00022801"/>
    </source>
</evidence>
<feature type="binding site" evidence="7">
    <location>
        <position position="116"/>
    </location>
    <ligand>
        <name>substrate</name>
    </ligand>
</feature>
<dbReference type="GO" id="GO:0006144">
    <property type="term" value="P:purine nucleobase metabolic process"/>
    <property type="evidence" value="ECO:0007669"/>
    <property type="project" value="UniProtKB-KW"/>
</dbReference>
<evidence type="ECO:0000256" key="3">
    <source>
        <dbReference type="ARBA" id="ARBA00009850"/>
    </source>
</evidence>
<evidence type="ECO:0000256" key="2">
    <source>
        <dbReference type="ARBA" id="ARBA00002704"/>
    </source>
</evidence>
<keyword evidence="5 8" id="KW-0659">Purine metabolism</keyword>
<dbReference type="EMBL" id="HBHP01003264">
    <property type="protein sequence ID" value="CAD9748008.1"/>
    <property type="molecule type" value="Transcribed_RNA"/>
</dbReference>
<dbReference type="EC" id="3.5.2.17" evidence="8"/>
<feature type="domain" description="Transthyretin/hydroxyisourate hydrolase" evidence="10">
    <location>
        <begin position="8"/>
        <end position="118"/>
    </location>
</feature>
<dbReference type="SUPFAM" id="SSF49472">
    <property type="entry name" value="Transthyretin (synonym: prealbumin)"/>
    <property type="match status" value="1"/>
</dbReference>
<name>A0A7S2TIB8_9EUKA</name>
<comment type="catalytic activity">
    <reaction evidence="1 8">
        <text>5-hydroxyisourate + H2O = 5-hydroxy-2-oxo-4-ureido-2,5-dihydro-1H-imidazole-5-carboxylate + H(+)</text>
        <dbReference type="Rhea" id="RHEA:23736"/>
        <dbReference type="ChEBI" id="CHEBI:15377"/>
        <dbReference type="ChEBI" id="CHEBI:15378"/>
        <dbReference type="ChEBI" id="CHEBI:18072"/>
        <dbReference type="ChEBI" id="CHEBI:58639"/>
        <dbReference type="EC" id="3.5.2.17"/>
    </reaction>
</comment>
<gene>
    <name evidence="11" type="ORF">LSP00402_LOCUS2060</name>
</gene>
<dbReference type="InterPro" id="IPR014306">
    <property type="entry name" value="Hydroxyisourate_hydrolase"/>
</dbReference>
<dbReference type="InterPro" id="IPR036817">
    <property type="entry name" value="Transthyretin/HIU_hydrolase_sf"/>
</dbReference>
<accession>A0A7S2TIB8</accession>
<organism evidence="11">
    <name type="scientific">Lotharella oceanica</name>
    <dbReference type="NCBI Taxonomy" id="641309"/>
    <lineage>
        <taxon>Eukaryota</taxon>
        <taxon>Sar</taxon>
        <taxon>Rhizaria</taxon>
        <taxon>Cercozoa</taxon>
        <taxon>Chlorarachniophyceae</taxon>
        <taxon>Lotharella</taxon>
    </lineage>
</organism>
<protein>
    <recommendedName>
        <fullName evidence="8">5-hydroxyisourate hydrolase</fullName>
        <shortName evidence="8">HIU hydrolase</shortName>
        <shortName evidence="8">HIUHase</shortName>
        <ecNumber evidence="8">3.5.2.17</ecNumber>
    </recommendedName>
</protein>
<dbReference type="InterPro" id="IPR023416">
    <property type="entry name" value="Transthyretin/HIU_hydrolase_d"/>
</dbReference>
<evidence type="ECO:0000256" key="7">
    <source>
        <dbReference type="PIRSR" id="PIRSR600895-51"/>
    </source>
</evidence>
<dbReference type="PROSITE" id="PS00769">
    <property type="entry name" value="TRANSTHYRETIN_2"/>
    <property type="match status" value="1"/>
</dbReference>
<feature type="region of interest" description="Disordered" evidence="9">
    <location>
        <begin position="1"/>
        <end position="20"/>
    </location>
</feature>
<evidence type="ECO:0000256" key="8">
    <source>
        <dbReference type="RuleBase" id="RU361270"/>
    </source>
</evidence>
<evidence type="ECO:0000313" key="11">
    <source>
        <dbReference type="EMBL" id="CAD9748008.1"/>
    </source>
</evidence>
<evidence type="ECO:0000256" key="1">
    <source>
        <dbReference type="ARBA" id="ARBA00001043"/>
    </source>
</evidence>
<comment type="similarity">
    <text evidence="3 8">Belongs to the transthyretin family. 5-hydroxyisourate hydrolase subfamily.</text>
</comment>
<dbReference type="Gene3D" id="2.60.40.180">
    <property type="entry name" value="Transthyretin/hydroxyisourate hydrolase domain"/>
    <property type="match status" value="1"/>
</dbReference>
<feature type="compositionally biased region" description="Basic and acidic residues" evidence="9">
    <location>
        <begin position="1"/>
        <end position="10"/>
    </location>
</feature>
<feature type="binding site" evidence="7">
    <location>
        <position position="56"/>
    </location>
    <ligand>
        <name>substrate</name>
    </ligand>
</feature>
<dbReference type="AlphaFoldDB" id="A0A7S2TIB8"/>
<evidence type="ECO:0000259" key="10">
    <source>
        <dbReference type="SMART" id="SM00095"/>
    </source>
</evidence>
<dbReference type="GO" id="GO:0033971">
    <property type="term" value="F:hydroxyisourate hydrolase activity"/>
    <property type="evidence" value="ECO:0007669"/>
    <property type="project" value="UniProtKB-EC"/>
</dbReference>
<proteinExistence type="inferred from homology"/>
<comment type="function">
    <text evidence="2">Catalyzes the hydrolysis of 5-hydroxyisourate (HIU) to 2-oxo-4-hydroxy-4-carboxy-5-ureidoimidazoline (OHCU).</text>
</comment>
<dbReference type="PRINTS" id="PR00189">
    <property type="entry name" value="TRNSTHYRETIN"/>
</dbReference>
<reference evidence="11" key="1">
    <citation type="submission" date="2021-01" db="EMBL/GenBank/DDBJ databases">
        <authorList>
            <person name="Corre E."/>
            <person name="Pelletier E."/>
            <person name="Niang G."/>
            <person name="Scheremetjew M."/>
            <person name="Finn R."/>
            <person name="Kale V."/>
            <person name="Holt S."/>
            <person name="Cochrane G."/>
            <person name="Meng A."/>
            <person name="Brown T."/>
            <person name="Cohen L."/>
        </authorList>
    </citation>
    <scope>NUCLEOTIDE SEQUENCE</scope>
    <source>
        <strain evidence="11">CCMP622</strain>
    </source>
</reference>
<dbReference type="PANTHER" id="PTHR10395:SF7">
    <property type="entry name" value="5-HYDROXYISOURATE HYDROLASE"/>
    <property type="match status" value="1"/>
</dbReference>
<keyword evidence="6 8" id="KW-0378">Hydrolase</keyword>
<dbReference type="NCBIfam" id="TIGR02962">
    <property type="entry name" value="hdxy_isourate"/>
    <property type="match status" value="1"/>
</dbReference>
<feature type="binding site" evidence="7">
    <location>
        <position position="17"/>
    </location>
    <ligand>
        <name>substrate</name>
    </ligand>
</feature>
<dbReference type="CDD" id="cd05822">
    <property type="entry name" value="TLP_HIUase"/>
    <property type="match status" value="1"/>
</dbReference>
<dbReference type="InterPro" id="IPR000895">
    <property type="entry name" value="Transthyretin/HIU_hydrolase"/>
</dbReference>